<evidence type="ECO:0000313" key="4">
    <source>
        <dbReference type="Proteomes" id="UP000316545"/>
    </source>
</evidence>
<feature type="compositionally biased region" description="Low complexity" evidence="1">
    <location>
        <begin position="122"/>
        <end position="145"/>
    </location>
</feature>
<evidence type="ECO:0000259" key="2">
    <source>
        <dbReference type="Pfam" id="PF10135"/>
    </source>
</evidence>
<evidence type="ECO:0000313" key="3">
    <source>
        <dbReference type="EMBL" id="TWB28991.1"/>
    </source>
</evidence>
<comment type="caution">
    <text evidence="3">The sequence shown here is derived from an EMBL/GenBank/DDBJ whole genome shotgun (WGS) entry which is preliminary data.</text>
</comment>
<accession>A0A560G593</accession>
<dbReference type="InterPro" id="IPR019301">
    <property type="entry name" value="Flagellar_prot_FlgJ_N"/>
</dbReference>
<feature type="region of interest" description="Disordered" evidence="1">
    <location>
        <begin position="1"/>
        <end position="36"/>
    </location>
</feature>
<feature type="domain" description="Flagellar protein FlgJ N-terminal" evidence="2">
    <location>
        <begin position="58"/>
        <end position="102"/>
    </location>
</feature>
<dbReference type="Proteomes" id="UP000316545">
    <property type="component" value="Unassembled WGS sequence"/>
</dbReference>
<reference evidence="3 4" key="1">
    <citation type="submission" date="2019-06" db="EMBL/GenBank/DDBJ databases">
        <title>Genomic Encyclopedia of Type Strains, Phase IV (KMG-V): Genome sequencing to study the core and pangenomes of soil and plant-associated prokaryotes.</title>
        <authorList>
            <person name="Whitman W."/>
        </authorList>
    </citation>
    <scope>NUCLEOTIDE SEQUENCE [LARGE SCALE GENOMIC DNA]</scope>
    <source>
        <strain evidence="3 4">BR 11865</strain>
    </source>
</reference>
<dbReference type="EMBL" id="VITO01000004">
    <property type="protein sequence ID" value="TWB28991.1"/>
    <property type="molecule type" value="Genomic_DNA"/>
</dbReference>
<proteinExistence type="predicted"/>
<dbReference type="Pfam" id="PF10135">
    <property type="entry name" value="Rod-binding"/>
    <property type="match status" value="1"/>
</dbReference>
<organism evidence="3 4">
    <name type="scientific">Nitrospirillum amazonense</name>
    <dbReference type="NCBI Taxonomy" id="28077"/>
    <lineage>
        <taxon>Bacteria</taxon>
        <taxon>Pseudomonadati</taxon>
        <taxon>Pseudomonadota</taxon>
        <taxon>Alphaproteobacteria</taxon>
        <taxon>Rhodospirillales</taxon>
        <taxon>Azospirillaceae</taxon>
        <taxon>Nitrospirillum</taxon>
    </lineage>
</organism>
<sequence length="171" mass="17898">MSDDIKLSPPGYDAKALMDAKGTPKPQAGPGSGMKDDAAIEKAAKEFESVFISQMLQHMWEGVKVDENFGGGHAEEMFRGMMIEEQAKAITKGGGLGIADEIKKEMMRMQEKAAGADPLHRSQNAAAGSAAPKNAPKNAYAQAQATLAQHMPLDAAANAPIGSDAASDDTP</sequence>
<gene>
    <name evidence="3" type="ORF">FBZ88_104156</name>
</gene>
<name>A0A560G593_9PROT</name>
<evidence type="ECO:0000256" key="1">
    <source>
        <dbReference type="SAM" id="MobiDB-lite"/>
    </source>
</evidence>
<protein>
    <submittedName>
        <fullName evidence="3">Rod binding domain-containing protein</fullName>
    </submittedName>
</protein>
<keyword evidence="4" id="KW-1185">Reference proteome</keyword>
<dbReference type="AlphaFoldDB" id="A0A560G593"/>
<feature type="region of interest" description="Disordered" evidence="1">
    <location>
        <begin position="112"/>
        <end position="146"/>
    </location>
</feature>
<dbReference type="RefSeq" id="WP_145616148.1">
    <property type="nucleotide sequence ID" value="NZ_VITO01000004.1"/>
</dbReference>